<evidence type="ECO:0000256" key="5">
    <source>
        <dbReference type="ARBA" id="ARBA00022763"/>
    </source>
</evidence>
<dbReference type="SUPFAM" id="SSF47781">
    <property type="entry name" value="RuvA domain 2-like"/>
    <property type="match status" value="1"/>
</dbReference>
<comment type="catalytic activity">
    <reaction evidence="9 10">
        <text>NAD(+) + (deoxyribonucleotide)n-3'-hydroxyl + 5'-phospho-(deoxyribonucleotide)m = (deoxyribonucleotide)n+m + AMP + beta-nicotinamide D-nucleotide.</text>
        <dbReference type="EC" id="6.5.1.2"/>
    </reaction>
</comment>
<feature type="binding site" evidence="10">
    <location>
        <position position="410"/>
    </location>
    <ligand>
        <name>Zn(2+)</name>
        <dbReference type="ChEBI" id="CHEBI:29105"/>
    </ligand>
</feature>
<keyword evidence="8 10" id="KW-0234">DNA repair</keyword>
<keyword evidence="6 10" id="KW-0862">Zinc</keyword>
<dbReference type="Gene3D" id="3.30.470.30">
    <property type="entry name" value="DNA ligase/mRNA capping enzyme"/>
    <property type="match status" value="1"/>
</dbReference>
<dbReference type="SUPFAM" id="SSF52113">
    <property type="entry name" value="BRCT domain"/>
    <property type="match status" value="1"/>
</dbReference>
<evidence type="ECO:0000256" key="1">
    <source>
        <dbReference type="ARBA" id="ARBA00004067"/>
    </source>
</evidence>
<dbReference type="RefSeq" id="WP_074758155.1">
    <property type="nucleotide sequence ID" value="NZ_FNCO01000021.1"/>
</dbReference>
<reference evidence="13" key="1">
    <citation type="submission" date="2016-10" db="EMBL/GenBank/DDBJ databases">
        <authorList>
            <person name="Varghese N."/>
            <person name="Submissions S."/>
        </authorList>
    </citation>
    <scope>NUCLEOTIDE SEQUENCE [LARGE SCALE GENOMIC DNA]</scope>
    <source>
        <strain evidence="13">ATCC 700689</strain>
    </source>
</reference>
<feature type="binding site" evidence="10">
    <location>
        <position position="316"/>
    </location>
    <ligand>
        <name>NAD(+)</name>
        <dbReference type="ChEBI" id="CHEBI:57540"/>
    </ligand>
</feature>
<dbReference type="OrthoDB" id="9759736at2"/>
<feature type="binding site" evidence="10">
    <location>
        <position position="139"/>
    </location>
    <ligand>
        <name>NAD(+)</name>
        <dbReference type="ChEBI" id="CHEBI:57540"/>
    </ligand>
</feature>
<dbReference type="CDD" id="cd00114">
    <property type="entry name" value="LIGANc"/>
    <property type="match status" value="1"/>
</dbReference>
<dbReference type="InterPro" id="IPR013840">
    <property type="entry name" value="DNAligase_N"/>
</dbReference>
<evidence type="ECO:0000256" key="10">
    <source>
        <dbReference type="HAMAP-Rule" id="MF_01588"/>
    </source>
</evidence>
<feature type="binding site" evidence="10">
    <location>
        <position position="173"/>
    </location>
    <ligand>
        <name>NAD(+)</name>
        <dbReference type="ChEBI" id="CHEBI:57540"/>
    </ligand>
</feature>
<evidence type="ECO:0000256" key="9">
    <source>
        <dbReference type="ARBA" id="ARBA00034005"/>
    </source>
</evidence>
<dbReference type="Gene3D" id="2.40.50.140">
    <property type="entry name" value="Nucleic acid-binding proteins"/>
    <property type="match status" value="1"/>
</dbReference>
<dbReference type="InterPro" id="IPR001357">
    <property type="entry name" value="BRCT_dom"/>
</dbReference>
<feature type="binding site" evidence="10">
    <location>
        <begin position="35"/>
        <end position="39"/>
    </location>
    <ligand>
        <name>NAD(+)</name>
        <dbReference type="ChEBI" id="CHEBI:57540"/>
    </ligand>
</feature>
<evidence type="ECO:0000313" key="12">
    <source>
        <dbReference type="EMBL" id="SDJ06459.1"/>
    </source>
</evidence>
<gene>
    <name evidence="10" type="primary">ligA</name>
    <name evidence="12" type="ORF">SAMN05216605_12116</name>
</gene>
<evidence type="ECO:0000259" key="11">
    <source>
        <dbReference type="PROSITE" id="PS50172"/>
    </source>
</evidence>
<dbReference type="Pfam" id="PF00533">
    <property type="entry name" value="BRCT"/>
    <property type="match status" value="1"/>
</dbReference>
<dbReference type="Pfam" id="PF03120">
    <property type="entry name" value="OB_DNA_ligase"/>
    <property type="match status" value="1"/>
</dbReference>
<dbReference type="Gene3D" id="1.10.287.610">
    <property type="entry name" value="Helix hairpin bin"/>
    <property type="match status" value="1"/>
</dbReference>
<dbReference type="InterPro" id="IPR010994">
    <property type="entry name" value="RuvA_2-like"/>
</dbReference>
<dbReference type="EC" id="6.5.1.2" evidence="10"/>
<dbReference type="Gene3D" id="1.10.150.20">
    <property type="entry name" value="5' to 3' exonuclease, C-terminal subdomain"/>
    <property type="match status" value="2"/>
</dbReference>
<dbReference type="PANTHER" id="PTHR23389">
    <property type="entry name" value="CHROMOSOME TRANSMISSION FIDELITY FACTOR 18"/>
    <property type="match status" value="1"/>
</dbReference>
<dbReference type="GO" id="GO:0006281">
    <property type="term" value="P:DNA repair"/>
    <property type="evidence" value="ECO:0007669"/>
    <property type="project" value="UniProtKB-KW"/>
</dbReference>
<dbReference type="GO" id="GO:0046872">
    <property type="term" value="F:metal ion binding"/>
    <property type="evidence" value="ECO:0007669"/>
    <property type="project" value="UniProtKB-KW"/>
</dbReference>
<evidence type="ECO:0000256" key="7">
    <source>
        <dbReference type="ARBA" id="ARBA00023027"/>
    </source>
</evidence>
<dbReference type="NCBIfam" id="TIGR00575">
    <property type="entry name" value="dnlj"/>
    <property type="match status" value="1"/>
</dbReference>
<dbReference type="GO" id="GO:0006260">
    <property type="term" value="P:DNA replication"/>
    <property type="evidence" value="ECO:0007669"/>
    <property type="project" value="UniProtKB-KW"/>
</dbReference>
<evidence type="ECO:0000256" key="2">
    <source>
        <dbReference type="ARBA" id="ARBA00022598"/>
    </source>
</evidence>
<evidence type="ECO:0000256" key="6">
    <source>
        <dbReference type="ARBA" id="ARBA00022833"/>
    </source>
</evidence>
<dbReference type="STRING" id="89065.SAMN05216605_12116"/>
<dbReference type="HAMAP" id="MF_01588">
    <property type="entry name" value="DNA_ligase_A"/>
    <property type="match status" value="1"/>
</dbReference>
<dbReference type="CDD" id="cd17748">
    <property type="entry name" value="BRCT_DNA_ligase_like"/>
    <property type="match status" value="1"/>
</dbReference>
<comment type="function">
    <text evidence="1 10">DNA ligase that catalyzes the formation of phosphodiester linkages between 5'-phosphoryl and 3'-hydroxyl groups in double-stranded DNA using NAD as a coenzyme and as the energy source for the reaction. It is essential for DNA replication and repair of damaged DNA.</text>
</comment>
<dbReference type="AlphaFoldDB" id="A0A1G8QNW0"/>
<comment type="similarity">
    <text evidence="10">Belongs to the NAD-dependent DNA ligase family. LigA subfamily.</text>
</comment>
<dbReference type="EMBL" id="FNCO01000021">
    <property type="protein sequence ID" value="SDJ06459.1"/>
    <property type="molecule type" value="Genomic_DNA"/>
</dbReference>
<feature type="active site" description="N6-AMP-lysine intermediate" evidence="10">
    <location>
        <position position="118"/>
    </location>
</feature>
<feature type="binding site" evidence="10">
    <location>
        <position position="434"/>
    </location>
    <ligand>
        <name>Zn(2+)</name>
        <dbReference type="ChEBI" id="CHEBI:29105"/>
    </ligand>
</feature>
<dbReference type="Pfam" id="PF01653">
    <property type="entry name" value="DNA_ligase_aden"/>
    <property type="match status" value="1"/>
</dbReference>
<keyword evidence="5 10" id="KW-0227">DNA damage</keyword>
<evidence type="ECO:0000256" key="4">
    <source>
        <dbReference type="ARBA" id="ARBA00022723"/>
    </source>
</evidence>
<dbReference type="PROSITE" id="PS50172">
    <property type="entry name" value="BRCT"/>
    <property type="match status" value="1"/>
</dbReference>
<feature type="binding site" evidence="10">
    <location>
        <position position="413"/>
    </location>
    <ligand>
        <name>Zn(2+)</name>
        <dbReference type="ChEBI" id="CHEBI:29105"/>
    </ligand>
</feature>
<accession>A0A1G8QNW0</accession>
<dbReference type="InterPro" id="IPR041663">
    <property type="entry name" value="DisA/LigA_HHH"/>
</dbReference>
<keyword evidence="7 10" id="KW-0520">NAD</keyword>
<dbReference type="Gene3D" id="3.40.50.10190">
    <property type="entry name" value="BRCT domain"/>
    <property type="match status" value="1"/>
</dbReference>
<protein>
    <recommendedName>
        <fullName evidence="10">DNA ligase</fullName>
        <ecNumber evidence="10">6.5.1.2</ecNumber>
    </recommendedName>
    <alternativeName>
        <fullName evidence="10">Polydeoxyribonucleotide synthase [NAD(+)]</fullName>
    </alternativeName>
</protein>
<keyword evidence="10" id="KW-0464">Manganese</keyword>
<feature type="binding site" evidence="10">
    <location>
        <begin position="84"/>
        <end position="85"/>
    </location>
    <ligand>
        <name>NAD(+)</name>
        <dbReference type="ChEBI" id="CHEBI:57540"/>
    </ligand>
</feature>
<keyword evidence="2 10" id="KW-0436">Ligase</keyword>
<dbReference type="Pfam" id="PF12826">
    <property type="entry name" value="HHH_2"/>
    <property type="match status" value="1"/>
</dbReference>
<keyword evidence="3 10" id="KW-0235">DNA replication</keyword>
<evidence type="ECO:0000313" key="13">
    <source>
        <dbReference type="Proteomes" id="UP000182894"/>
    </source>
</evidence>
<proteinExistence type="inferred from homology"/>
<dbReference type="PIRSF" id="PIRSF001604">
    <property type="entry name" value="LigA"/>
    <property type="match status" value="1"/>
</dbReference>
<feature type="binding site" evidence="10">
    <location>
        <position position="292"/>
    </location>
    <ligand>
        <name>NAD(+)</name>
        <dbReference type="ChEBI" id="CHEBI:57540"/>
    </ligand>
</feature>
<dbReference type="InterPro" id="IPR013839">
    <property type="entry name" value="DNAligase_adenylation"/>
</dbReference>
<dbReference type="SUPFAM" id="SSF50249">
    <property type="entry name" value="Nucleic acid-binding proteins"/>
    <property type="match status" value="1"/>
</dbReference>
<dbReference type="SMART" id="SM00532">
    <property type="entry name" value="LIGANc"/>
    <property type="match status" value="1"/>
</dbReference>
<dbReference type="GO" id="GO:0003911">
    <property type="term" value="F:DNA ligase (NAD+) activity"/>
    <property type="evidence" value="ECO:0007669"/>
    <property type="project" value="UniProtKB-UniRule"/>
</dbReference>
<dbReference type="NCBIfam" id="NF005932">
    <property type="entry name" value="PRK07956.1"/>
    <property type="match status" value="1"/>
</dbReference>
<dbReference type="SUPFAM" id="SSF56091">
    <property type="entry name" value="DNA ligase/mRNA capping enzyme, catalytic domain"/>
    <property type="match status" value="1"/>
</dbReference>
<dbReference type="Proteomes" id="UP000182894">
    <property type="component" value="Unassembled WGS sequence"/>
</dbReference>
<dbReference type="InterPro" id="IPR036420">
    <property type="entry name" value="BRCT_dom_sf"/>
</dbReference>
<keyword evidence="13" id="KW-1185">Reference proteome</keyword>
<organism evidence="12 13">
    <name type="scientific">Pseudomonas abietaniphila</name>
    <dbReference type="NCBI Taxonomy" id="89065"/>
    <lineage>
        <taxon>Bacteria</taxon>
        <taxon>Pseudomonadati</taxon>
        <taxon>Pseudomonadota</taxon>
        <taxon>Gammaproteobacteria</taxon>
        <taxon>Pseudomonadales</taxon>
        <taxon>Pseudomonadaceae</taxon>
        <taxon>Pseudomonas</taxon>
    </lineage>
</organism>
<evidence type="ECO:0000256" key="3">
    <source>
        <dbReference type="ARBA" id="ARBA00022705"/>
    </source>
</evidence>
<evidence type="ECO:0000256" key="8">
    <source>
        <dbReference type="ARBA" id="ARBA00023204"/>
    </source>
</evidence>
<dbReference type="InterPro" id="IPR001679">
    <property type="entry name" value="DNA_ligase"/>
</dbReference>
<keyword evidence="10" id="KW-0460">Magnesium</keyword>
<feature type="domain" description="BRCT" evidence="11">
    <location>
        <begin position="590"/>
        <end position="668"/>
    </location>
</feature>
<feature type="binding site" evidence="10">
    <location>
        <position position="116"/>
    </location>
    <ligand>
        <name>NAD(+)</name>
        <dbReference type="ChEBI" id="CHEBI:57540"/>
    </ligand>
</feature>
<comment type="cofactor">
    <cofactor evidence="10">
        <name>Mg(2+)</name>
        <dbReference type="ChEBI" id="CHEBI:18420"/>
    </cofactor>
    <cofactor evidence="10">
        <name>Mn(2+)</name>
        <dbReference type="ChEBI" id="CHEBI:29035"/>
    </cofactor>
</comment>
<sequence>MTAPAQVEQRVLQLRASIGLHVDAYHTHDAPLITDAEYDGLFRELQQLESDFPELSTEDSPTQRVGGAVLEGFEQAAHDQPMLSLKDAMIETEARSFVESVVNELGQDDDVELCAELKYDGMALSIRYIKGRLDRALTRGDGTTGENVTAQARTILNLPLTLPVPIDLEVRGEVVMLKRNFEIVNSRLRRLGQKTLANTRNGAAGSMRQLDPKVTATRRLSFFAYGAFELDGRPAFEASSQWDLIEGMRALGFSVAPETALVRGWNGVREFFESVGKGRVGLPMDIDGVVFKVNALDDQQRLGWNNRTPRFAIAYKYPAEEVESIIEAIVVQIGRTGAATPVAKIKPVRVGGVQVASASLHNQDNIDAKGICIGSTVIVRRAGDVVPEIVRTVLTPGDEALTCYVMPSVCSSCGTTLHRTPGTVELFCPGGIKCPAQKLAKLAHFSSRLGMNIDNLGEKTIQTLIEARLVNMPSDLYGLEEQSVRELPGFASVSAKNLIAGVSSSKAPELPRFIYSLGIEDVGEATSRSLAKHFGTWNSFRTASYEQLLATADVGDGTATNICQFFADPLLSAEADRLAEITQPQSYQQQNGIAMRGMTVVLTGVFPTLSRGQAKALIEQAGGKVSGSVSKKTSAIVAGDAAGSKLDTARELGIVIWDEAQLLAIAAN</sequence>
<dbReference type="PANTHER" id="PTHR23389:SF9">
    <property type="entry name" value="DNA LIGASE"/>
    <property type="match status" value="1"/>
</dbReference>
<name>A0A1G8QNW0_9PSED</name>
<dbReference type="InterPro" id="IPR012340">
    <property type="entry name" value="NA-bd_OB-fold"/>
</dbReference>
<keyword evidence="4 10" id="KW-0479">Metal-binding</keyword>
<dbReference type="InterPro" id="IPR004150">
    <property type="entry name" value="NAD_DNA_ligase_OB"/>
</dbReference>
<feature type="binding site" evidence="10">
    <location>
        <position position="428"/>
    </location>
    <ligand>
        <name>Zn(2+)</name>
        <dbReference type="ChEBI" id="CHEBI:29105"/>
    </ligand>
</feature>
<dbReference type="SMART" id="SM00292">
    <property type="entry name" value="BRCT"/>
    <property type="match status" value="1"/>
</dbReference>